<feature type="region of interest" description="Disordered" evidence="1">
    <location>
        <begin position="1"/>
        <end position="28"/>
    </location>
</feature>
<dbReference type="EMBL" id="CP015405">
    <property type="protein sequence ID" value="ANU75591.1"/>
    <property type="molecule type" value="Genomic_DNA"/>
</dbReference>
<dbReference type="KEGG" id="byl:A4V09_07300"/>
<dbReference type="InterPro" id="IPR013610">
    <property type="entry name" value="ArdC_N"/>
</dbReference>
<accession>A0A1C7I7K0</accession>
<dbReference type="AlphaFoldDB" id="A0A1C7I7K0"/>
<name>A0A1C7I7K0_9FIRM</name>
<dbReference type="STRING" id="1796616.A4V09_07300"/>
<dbReference type="Proteomes" id="UP000092574">
    <property type="component" value="Chromosome"/>
</dbReference>
<organism evidence="3 4">
    <name type="scientific">Blautia pseudococcoides</name>
    <dbReference type="NCBI Taxonomy" id="1796616"/>
    <lineage>
        <taxon>Bacteria</taxon>
        <taxon>Bacillati</taxon>
        <taxon>Bacillota</taxon>
        <taxon>Clostridia</taxon>
        <taxon>Lachnospirales</taxon>
        <taxon>Lachnospiraceae</taxon>
        <taxon>Blautia</taxon>
    </lineage>
</organism>
<evidence type="ECO:0000256" key="1">
    <source>
        <dbReference type="SAM" id="MobiDB-lite"/>
    </source>
</evidence>
<dbReference type="Pfam" id="PF08401">
    <property type="entry name" value="ArdcN"/>
    <property type="match status" value="1"/>
</dbReference>
<dbReference type="GO" id="GO:0003697">
    <property type="term" value="F:single-stranded DNA binding"/>
    <property type="evidence" value="ECO:0007669"/>
    <property type="project" value="InterPro"/>
</dbReference>
<reference evidence="3" key="1">
    <citation type="submission" date="2017-04" db="EMBL/GenBank/DDBJ databases">
        <title>Complete Genome Sequences of Twelve Strains of a Stable Defined Moderately Diverse Mouse Microbiota 2 (sDMDMm2).</title>
        <authorList>
            <person name="Uchimura Y."/>
            <person name="Wyss M."/>
            <person name="Brugiroux S."/>
            <person name="Limenitakis J.P."/>
            <person name="Stecher B."/>
            <person name="McCoy K.D."/>
            <person name="Macpherson A.J."/>
        </authorList>
    </citation>
    <scope>NUCLEOTIDE SEQUENCE</scope>
    <source>
        <strain evidence="3">YL58</strain>
    </source>
</reference>
<feature type="region of interest" description="Disordered" evidence="1">
    <location>
        <begin position="296"/>
        <end position="316"/>
    </location>
</feature>
<proteinExistence type="predicted"/>
<dbReference type="OrthoDB" id="9803716at2"/>
<feature type="compositionally biased region" description="Polar residues" evidence="1">
    <location>
        <begin position="1"/>
        <end position="11"/>
    </location>
</feature>
<evidence type="ECO:0000259" key="2">
    <source>
        <dbReference type="Pfam" id="PF08401"/>
    </source>
</evidence>
<gene>
    <name evidence="3" type="ORF">A4V09_07300</name>
</gene>
<feature type="domain" description="N-terminal" evidence="2">
    <location>
        <begin position="34"/>
        <end position="112"/>
    </location>
</feature>
<sequence>MDLNKYLNQGSEAPAQGEQRMSKEEYAAMKKQEREEVWAEVDAKSQDVFKDGESLKGFLNFMAQCTPQRTANLLLLYSQNPEIRQVKTYEKIREEGHSIRPEERGKGYRFLAGNEYEKDGVTMQGYSIAKSYDISQIRMKQPEAAPQKSMDELMGALLTESEVRIQIADNLPEGVQAQYIPAQRSIYVRNGMGEVTTFHAINRELACASMDMRNGTYSRGKVSAPAFCAAYVVAQKYGVENSAFQFDRVCQMQEYGSRDPKELRDFINDVKNAAYTIEKHMDRNLGRPEQEFVADEFHVGEGKKAKTTKAKSQPER</sequence>
<evidence type="ECO:0000313" key="4">
    <source>
        <dbReference type="Proteomes" id="UP000092574"/>
    </source>
</evidence>
<evidence type="ECO:0000313" key="3">
    <source>
        <dbReference type="EMBL" id="ANU75591.1"/>
    </source>
</evidence>
<protein>
    <recommendedName>
        <fullName evidence="2">N-terminal domain-containing protein</fullName>
    </recommendedName>
</protein>
<keyword evidence="4" id="KW-1185">Reference proteome</keyword>
<dbReference type="RefSeq" id="WP_065541782.1">
    <property type="nucleotide sequence ID" value="NZ_CP015405.2"/>
</dbReference>